<evidence type="ECO:0000313" key="9">
    <source>
        <dbReference type="Proteomes" id="UP000006875"/>
    </source>
</evidence>
<gene>
    <name evidence="8" type="ordered locus">Ilyop_1339</name>
</gene>
<keyword evidence="5 6" id="KW-0472">Membrane</keyword>
<feature type="transmembrane region" description="Helical" evidence="6">
    <location>
        <begin position="84"/>
        <end position="104"/>
    </location>
</feature>
<dbReference type="GO" id="GO:0044341">
    <property type="term" value="P:sodium-dependent phosphate transport"/>
    <property type="evidence" value="ECO:0007669"/>
    <property type="project" value="InterPro"/>
</dbReference>
<dbReference type="InterPro" id="IPR026022">
    <property type="entry name" value="PhoU_dom"/>
</dbReference>
<dbReference type="NCBIfam" id="NF037997">
    <property type="entry name" value="Na_Pi_symport"/>
    <property type="match status" value="1"/>
</dbReference>
<dbReference type="InterPro" id="IPR003841">
    <property type="entry name" value="Na/Pi_transpt"/>
</dbReference>
<protein>
    <submittedName>
        <fullName evidence="8">Na/Pi-cotransporter II-related protein</fullName>
    </submittedName>
</protein>
<dbReference type="eggNOG" id="COG1283">
    <property type="taxonomic scope" value="Bacteria"/>
</dbReference>
<feature type="transmembrane region" description="Helical" evidence="6">
    <location>
        <begin position="6"/>
        <end position="26"/>
    </location>
</feature>
<dbReference type="Pfam" id="PF02690">
    <property type="entry name" value="Na_Pi_cotrans"/>
    <property type="match status" value="2"/>
</dbReference>
<accession>E3H9Z1</accession>
<dbReference type="Pfam" id="PF01895">
    <property type="entry name" value="PhoU"/>
    <property type="match status" value="1"/>
</dbReference>
<evidence type="ECO:0000256" key="6">
    <source>
        <dbReference type="SAM" id="Phobius"/>
    </source>
</evidence>
<dbReference type="OrthoDB" id="9763003at2"/>
<evidence type="ECO:0000256" key="1">
    <source>
        <dbReference type="ARBA" id="ARBA00004651"/>
    </source>
</evidence>
<dbReference type="EMBL" id="CP002281">
    <property type="protein sequence ID" value="ADO83119.1"/>
    <property type="molecule type" value="Genomic_DNA"/>
</dbReference>
<keyword evidence="2" id="KW-1003">Cell membrane</keyword>
<feature type="transmembrane region" description="Helical" evidence="6">
    <location>
        <begin position="287"/>
        <end position="310"/>
    </location>
</feature>
<keyword evidence="9" id="KW-1185">Reference proteome</keyword>
<dbReference type="STRING" id="572544.Ilyop_1339"/>
<dbReference type="Gene3D" id="1.20.58.220">
    <property type="entry name" value="Phosphate transport system protein phou homolog 2, domain 2"/>
    <property type="match status" value="1"/>
</dbReference>
<comment type="subcellular location">
    <subcellularLocation>
        <location evidence="1">Cell membrane</location>
        <topology evidence="1">Multi-pass membrane protein</topology>
    </subcellularLocation>
</comment>
<feature type="transmembrane region" description="Helical" evidence="6">
    <location>
        <begin position="47"/>
        <end position="72"/>
    </location>
</feature>
<feature type="transmembrane region" description="Helical" evidence="6">
    <location>
        <begin position="245"/>
        <end position="267"/>
    </location>
</feature>
<dbReference type="PANTHER" id="PTHR10010:SF46">
    <property type="entry name" value="SODIUM-DEPENDENT PHOSPHATE TRANSPORT PROTEIN 2B"/>
    <property type="match status" value="1"/>
</dbReference>
<evidence type="ECO:0000256" key="4">
    <source>
        <dbReference type="ARBA" id="ARBA00022989"/>
    </source>
</evidence>
<dbReference type="KEGG" id="ipo:Ilyop_1339"/>
<feature type="transmembrane region" description="Helical" evidence="6">
    <location>
        <begin position="133"/>
        <end position="153"/>
    </location>
</feature>
<proteinExistence type="predicted"/>
<dbReference type="SUPFAM" id="SSF109755">
    <property type="entry name" value="PhoU-like"/>
    <property type="match status" value="1"/>
</dbReference>
<evidence type="ECO:0000256" key="5">
    <source>
        <dbReference type="ARBA" id="ARBA00023136"/>
    </source>
</evidence>
<reference evidence="8 9" key="1">
    <citation type="journal article" date="2010" name="Stand. Genomic Sci.">
        <title>Complete genome sequence of Ilyobacter polytropus type strain (CuHbu1).</title>
        <authorList>
            <person name="Sikorski J."/>
            <person name="Chertkov O."/>
            <person name="Lapidus A."/>
            <person name="Nolan M."/>
            <person name="Lucas S."/>
            <person name="Del Rio T.G."/>
            <person name="Tice H."/>
            <person name="Cheng J.F."/>
            <person name="Tapia R."/>
            <person name="Han C."/>
            <person name="Goodwin L."/>
            <person name="Pitluck S."/>
            <person name="Liolios K."/>
            <person name="Ivanova N."/>
            <person name="Mavromatis K."/>
            <person name="Mikhailova N."/>
            <person name="Pati A."/>
            <person name="Chen A."/>
            <person name="Palaniappan K."/>
            <person name="Land M."/>
            <person name="Hauser L."/>
            <person name="Chang Y.J."/>
            <person name="Jeffries C.D."/>
            <person name="Brambilla E."/>
            <person name="Yasawong M."/>
            <person name="Rohde M."/>
            <person name="Pukall R."/>
            <person name="Spring S."/>
            <person name="Goker M."/>
            <person name="Woyke T."/>
            <person name="Bristow J."/>
            <person name="Eisen J.A."/>
            <person name="Markowitz V."/>
            <person name="Hugenholtz P."/>
            <person name="Kyrpides N.C."/>
            <person name="Klenk H.P."/>
        </authorList>
    </citation>
    <scope>NUCLEOTIDE SEQUENCE [LARGE SCALE GENOMIC DNA]</scope>
    <source>
        <strain evidence="9">ATCC 51220 / DSM 2926 / LMG 16218 / CuHBu1</strain>
    </source>
</reference>
<feature type="transmembrane region" description="Helical" evidence="6">
    <location>
        <begin position="173"/>
        <end position="191"/>
    </location>
</feature>
<keyword evidence="3 6" id="KW-0812">Transmembrane</keyword>
<evidence type="ECO:0000256" key="3">
    <source>
        <dbReference type="ARBA" id="ARBA00022692"/>
    </source>
</evidence>
<name>E3H9Z1_ILYPC</name>
<dbReference type="NCBIfam" id="TIGR00704">
    <property type="entry name" value="NaPi_cotrn_rel"/>
    <property type="match status" value="1"/>
</dbReference>
<keyword evidence="4 6" id="KW-1133">Transmembrane helix</keyword>
<organism evidence="8 9">
    <name type="scientific">Ilyobacter polytropus (strain ATCC 51220 / DSM 2926 / LMG 16218 / CuHBu1)</name>
    <dbReference type="NCBI Taxonomy" id="572544"/>
    <lineage>
        <taxon>Bacteria</taxon>
        <taxon>Fusobacteriati</taxon>
        <taxon>Fusobacteriota</taxon>
        <taxon>Fusobacteriia</taxon>
        <taxon>Fusobacteriales</taxon>
        <taxon>Fusobacteriaceae</taxon>
        <taxon>Ilyobacter</taxon>
    </lineage>
</organism>
<dbReference type="InterPro" id="IPR038078">
    <property type="entry name" value="PhoU-like_sf"/>
</dbReference>
<evidence type="ECO:0000256" key="2">
    <source>
        <dbReference type="ARBA" id="ARBA00022475"/>
    </source>
</evidence>
<dbReference type="InterPro" id="IPR004633">
    <property type="entry name" value="NaPi_cotrn-rel/YqeW-like"/>
</dbReference>
<evidence type="ECO:0000313" key="8">
    <source>
        <dbReference type="EMBL" id="ADO83119.1"/>
    </source>
</evidence>
<dbReference type="GO" id="GO:0005886">
    <property type="term" value="C:plasma membrane"/>
    <property type="evidence" value="ECO:0007669"/>
    <property type="project" value="UniProtKB-SubCell"/>
</dbReference>
<dbReference type="PANTHER" id="PTHR10010">
    <property type="entry name" value="SOLUTE CARRIER FAMILY 34 SODIUM PHOSPHATE , MEMBER 2-RELATED"/>
    <property type="match status" value="1"/>
</dbReference>
<dbReference type="GO" id="GO:0005436">
    <property type="term" value="F:sodium:phosphate symporter activity"/>
    <property type="evidence" value="ECO:0007669"/>
    <property type="project" value="InterPro"/>
</dbReference>
<evidence type="ECO:0000259" key="7">
    <source>
        <dbReference type="Pfam" id="PF01895"/>
    </source>
</evidence>
<dbReference type="HOGENOM" id="CLU_025623_0_1_0"/>
<dbReference type="Proteomes" id="UP000006875">
    <property type="component" value="Chromosome"/>
</dbReference>
<dbReference type="RefSeq" id="WP_013387786.1">
    <property type="nucleotide sequence ID" value="NC_014632.1"/>
</dbReference>
<sequence length="540" mass="60420">MAIDILFKVLGGLGIFLYGMEHMSGGMQKLAGDKLKKTLAVLTKNRLMAIIMGIFVTGMVQSSSVSTVMTIGFVNAQLMTLKQALGVILGANIGTTITGWILVLKIGKYGLPMAGIAAITNMFVKTDRAKTRALTVMGLGMIFFGLELMSQGFKPLRTMPEFIEMFHRFNADTYTGVLLAACVGALMTAIVQSSSATLGITITLAVQGLIDYQTAVALVLGENVGTTITACLASIGARANAKRAAYAHTIINIAGVLWATSLFRVYIKFLHNFANPEMNITRFIATAHTMFNISNVLLFTPIIGFVANFLMRVVKDDEEKVKSVTHLDIRMAETPTLVIDQTKKEVLDMGEDIKNMFTGLNLALQDSTQIKKIVEEQEYLEDKLDMVQKEVSDVNFIILNRELERKYVDETRVNLEVCDEYETISDYSLRISKTLKKLSENDILLNETKINDLRKVHEKVSDFFLFVNEAYKTNDKDRLIEAMRKATDIKNEYKKARNDHMERVGENKMPAMLSTGYMDILNHYRRMRDHILNIMEAMSV</sequence>
<feature type="domain" description="PhoU" evidence="7">
    <location>
        <begin position="453"/>
        <end position="537"/>
    </location>
</feature>
<dbReference type="AlphaFoldDB" id="E3H9Z1"/>